<proteinExistence type="predicted"/>
<sequence length="446" mass="50650">MTLSRLRTLKRDPEKDQVCTGVICAFFAHGWTEEVDRIPGPPGRTWYLPYHAFYKDDQGERKCWDRTAGRHSKSDCVQKMTVPFSIAEWGLRSALEGLLADAGGVQPHVLPIPGYAGNGAPCAAPQNIDALTDMYVDDLVKNVLRNLPTEDLSLADKGRLWKTLSLHWNRLLAPFTIRAKRLFQSLWLRGLNWDDQLPLDINACGVSGKKNWKSWALSESCARDQVHHSEMHVFGDASEAAFDPVAYLMTESLCVVKEVKFVLAKFTDSIFHMGCALGQVNGSSITLSWIKGDPWRWMPFVVNRVQKIINLTEPFQWLHYPTADNPADKFSGGCDLEKLVEDHFWWNGPAWLRESEDQWPPTKVPLSPEEIRLTSPEQKLITVLVTTAERPGLQNIIDPGKHSKMERLGRITTYCLRFEKNASSSADERKSEWPLSFCELQEAEKR</sequence>
<organism evidence="1 2">
    <name type="scientific">Trichinella nelsoni</name>
    <dbReference type="NCBI Taxonomy" id="6336"/>
    <lineage>
        <taxon>Eukaryota</taxon>
        <taxon>Metazoa</taxon>
        <taxon>Ecdysozoa</taxon>
        <taxon>Nematoda</taxon>
        <taxon>Enoplea</taxon>
        <taxon>Dorylaimia</taxon>
        <taxon>Trichinellida</taxon>
        <taxon>Trichinellidae</taxon>
        <taxon>Trichinella</taxon>
    </lineage>
</organism>
<dbReference type="EMBL" id="JYDL01000118">
    <property type="protein sequence ID" value="KRX15953.1"/>
    <property type="molecule type" value="Genomic_DNA"/>
</dbReference>
<protein>
    <submittedName>
        <fullName evidence="1">Uncharacterized protein</fullName>
    </submittedName>
</protein>
<evidence type="ECO:0000313" key="2">
    <source>
        <dbReference type="Proteomes" id="UP000054630"/>
    </source>
</evidence>
<evidence type="ECO:0000313" key="1">
    <source>
        <dbReference type="EMBL" id="KRX15953.1"/>
    </source>
</evidence>
<dbReference type="STRING" id="6336.A0A0V0RN90"/>
<dbReference type="Proteomes" id="UP000054630">
    <property type="component" value="Unassembled WGS sequence"/>
</dbReference>
<dbReference type="PANTHER" id="PTHR22955">
    <property type="entry name" value="RETROTRANSPOSON"/>
    <property type="match status" value="1"/>
</dbReference>
<dbReference type="PANTHER" id="PTHR22955:SF77">
    <property type="entry name" value="ASPARTIC PUTATIVE DOMAIN-CONTAINING PROTEIN-RELATED"/>
    <property type="match status" value="1"/>
</dbReference>
<accession>A0A0V0RN90</accession>
<keyword evidence="2" id="KW-1185">Reference proteome</keyword>
<gene>
    <name evidence="1" type="ORF">T07_5592</name>
</gene>
<dbReference type="InterPro" id="IPR008042">
    <property type="entry name" value="Retrotrans_Pao"/>
</dbReference>
<dbReference type="Pfam" id="PF05380">
    <property type="entry name" value="Peptidase_A17"/>
    <property type="match status" value="1"/>
</dbReference>
<name>A0A0V0RN90_9BILA</name>
<dbReference type="AlphaFoldDB" id="A0A0V0RN90"/>
<comment type="caution">
    <text evidence="1">The sequence shown here is derived from an EMBL/GenBank/DDBJ whole genome shotgun (WGS) entry which is preliminary data.</text>
</comment>
<reference evidence="1 2" key="1">
    <citation type="submission" date="2015-01" db="EMBL/GenBank/DDBJ databases">
        <title>Evolution of Trichinella species and genotypes.</title>
        <authorList>
            <person name="Korhonen P.K."/>
            <person name="Edoardo P."/>
            <person name="Giuseppe L.R."/>
            <person name="Gasser R.B."/>
        </authorList>
    </citation>
    <scope>NUCLEOTIDE SEQUENCE [LARGE SCALE GENOMIC DNA]</scope>
    <source>
        <strain evidence="1">ISS37</strain>
    </source>
</reference>
<dbReference type="OrthoDB" id="5871128at2759"/>